<name>A0A843WVF0_COLES</name>
<reference evidence="1" key="1">
    <citation type="submission" date="2017-07" db="EMBL/GenBank/DDBJ databases">
        <title>Taro Niue Genome Assembly and Annotation.</title>
        <authorList>
            <person name="Atibalentja N."/>
            <person name="Keating K."/>
            <person name="Fields C.J."/>
        </authorList>
    </citation>
    <scope>NUCLEOTIDE SEQUENCE</scope>
    <source>
        <strain evidence="1">Niue_2</strain>
        <tissue evidence="1">Leaf</tissue>
    </source>
</reference>
<dbReference type="Proteomes" id="UP000652761">
    <property type="component" value="Unassembled WGS sequence"/>
</dbReference>
<comment type="caution">
    <text evidence="1">The sequence shown here is derived from an EMBL/GenBank/DDBJ whole genome shotgun (WGS) entry which is preliminary data.</text>
</comment>
<proteinExistence type="predicted"/>
<gene>
    <name evidence="1" type="ORF">Taro_047128</name>
</gene>
<feature type="non-terminal residue" evidence="1">
    <location>
        <position position="1"/>
    </location>
</feature>
<keyword evidence="2" id="KW-1185">Reference proteome</keyword>
<organism evidence="1 2">
    <name type="scientific">Colocasia esculenta</name>
    <name type="common">Wild taro</name>
    <name type="synonym">Arum esculentum</name>
    <dbReference type="NCBI Taxonomy" id="4460"/>
    <lineage>
        <taxon>Eukaryota</taxon>
        <taxon>Viridiplantae</taxon>
        <taxon>Streptophyta</taxon>
        <taxon>Embryophyta</taxon>
        <taxon>Tracheophyta</taxon>
        <taxon>Spermatophyta</taxon>
        <taxon>Magnoliopsida</taxon>
        <taxon>Liliopsida</taxon>
        <taxon>Araceae</taxon>
        <taxon>Aroideae</taxon>
        <taxon>Colocasieae</taxon>
        <taxon>Colocasia</taxon>
    </lineage>
</organism>
<dbReference type="EMBL" id="NMUH01006002">
    <property type="protein sequence ID" value="MQM14199.1"/>
    <property type="molecule type" value="Genomic_DNA"/>
</dbReference>
<accession>A0A843WVF0</accession>
<sequence>MLCHCGSLFGDLISCMQLSYDFLVLCNLNFCNILELLAPTLTQKRRNDMRPCIATKTMMFDIREGNIMKE</sequence>
<dbReference type="AlphaFoldDB" id="A0A843WVF0"/>
<evidence type="ECO:0000313" key="1">
    <source>
        <dbReference type="EMBL" id="MQM14199.1"/>
    </source>
</evidence>
<protein>
    <submittedName>
        <fullName evidence="1">Uncharacterized protein</fullName>
    </submittedName>
</protein>
<evidence type="ECO:0000313" key="2">
    <source>
        <dbReference type="Proteomes" id="UP000652761"/>
    </source>
</evidence>